<proteinExistence type="predicted"/>
<accession>A0A0C5WXD5</accession>
<dbReference type="STRING" id="658445.H744_2c3038"/>
<reference evidence="1 2" key="1">
    <citation type="submission" date="2013-05" db="EMBL/GenBank/DDBJ databases">
        <title>Complete genome sequence of the lipase-producing bacterium Photobacterium gaetbulicola Gung47.</title>
        <authorList>
            <person name="Kim Y.-O."/>
        </authorList>
    </citation>
    <scope>NUCLEOTIDE SEQUENCE [LARGE SCALE GENOMIC DNA]</scope>
    <source>
        <strain evidence="1 2">Gung47</strain>
    </source>
</reference>
<dbReference type="PATRIC" id="fig|658445.3.peg.5094"/>
<organism evidence="1 2">
    <name type="scientific">Photobacterium gaetbulicola Gung47</name>
    <dbReference type="NCBI Taxonomy" id="658445"/>
    <lineage>
        <taxon>Bacteria</taxon>
        <taxon>Pseudomonadati</taxon>
        <taxon>Pseudomonadota</taxon>
        <taxon>Gammaproteobacteria</taxon>
        <taxon>Vibrionales</taxon>
        <taxon>Vibrionaceae</taxon>
        <taxon>Photobacterium</taxon>
    </lineage>
</organism>
<dbReference type="AlphaFoldDB" id="A0A0C5WXD5"/>
<dbReference type="KEGG" id="pgb:H744_2c3038"/>
<gene>
    <name evidence="1" type="ORF">H744_2c3038</name>
</gene>
<evidence type="ECO:0000313" key="2">
    <source>
        <dbReference type="Proteomes" id="UP000032303"/>
    </source>
</evidence>
<protein>
    <submittedName>
        <fullName evidence="1">Uncharacterized protein</fullName>
    </submittedName>
</protein>
<dbReference type="Proteomes" id="UP000032303">
    <property type="component" value="Chromosome 2"/>
</dbReference>
<sequence>MVGVQIRLRCRKKLISIITCNVGILDLVTYAEGVNNLKTIHTKNEINTNKKSQQGYLI</sequence>
<name>A0A0C5WXD5_9GAMM</name>
<dbReference type="HOGENOM" id="CLU_2975333_0_0_6"/>
<keyword evidence="2" id="KW-1185">Reference proteome</keyword>
<evidence type="ECO:0000313" key="1">
    <source>
        <dbReference type="EMBL" id="AJR09689.1"/>
    </source>
</evidence>
<dbReference type="EMBL" id="CP005974">
    <property type="protein sequence ID" value="AJR09689.1"/>
    <property type="molecule type" value="Genomic_DNA"/>
</dbReference>